<dbReference type="EMBL" id="AP025028">
    <property type="protein sequence ID" value="BDA77637.1"/>
    <property type="molecule type" value="Genomic_DNA"/>
</dbReference>
<organism evidence="2 3">
    <name type="scientific">Leptospira kobayashii</name>
    <dbReference type="NCBI Taxonomy" id="1917830"/>
    <lineage>
        <taxon>Bacteria</taxon>
        <taxon>Pseudomonadati</taxon>
        <taxon>Spirochaetota</taxon>
        <taxon>Spirochaetia</taxon>
        <taxon>Leptospirales</taxon>
        <taxon>Leptospiraceae</taxon>
        <taxon>Leptospira</taxon>
    </lineage>
</organism>
<accession>A0ABM7UGI7</accession>
<sequence>MYNRFLDWFMEESRNAKSASSYFNSFIEFLIREDFRIIRASMGTRTVHPQVETVTYLWVPNDKLAIFDNLVGDLAVSSQVFTFGIGSLKEIRFKQGTSRTEPFKLSPIYRVLQSQRTYVFSFLDYQEEPLPYPILEDLKEHKATGYIAIPVIEARNPVAFKSFVTDHPEGFTPEKIAFLEKASNVMYVKWSNFMRAEFTETLLSVYLGKRTGSLVYSGKVHLGDVETMNSVIWFSDIRNYSGLSEDLSPSDIIHMLNDYFGAIIPSIEKNGGEVLKMLGDGILAVFPFDEKNKKRVRMKALLSVRQVFDELRKLNRIRIKDSKTPIRHGVGLHKGQILYGNIGSRERLDFTVIGEAVNLASRIAGMCGELKKAVLASEEFVSDANIRWEDIGEHKLKGIAIPKRIFAISEEPKRM</sequence>
<dbReference type="CDD" id="cd07302">
    <property type="entry name" value="CHD"/>
    <property type="match status" value="1"/>
</dbReference>
<protein>
    <submittedName>
        <fullName evidence="2">Adenylate cyclase</fullName>
    </submittedName>
</protein>
<feature type="domain" description="Guanylate cyclase" evidence="1">
    <location>
        <begin position="231"/>
        <end position="364"/>
    </location>
</feature>
<evidence type="ECO:0000313" key="2">
    <source>
        <dbReference type="EMBL" id="BDA77637.1"/>
    </source>
</evidence>
<dbReference type="InterPro" id="IPR050697">
    <property type="entry name" value="Adenylyl/Guanylyl_Cyclase_3/4"/>
</dbReference>
<dbReference type="InterPro" id="IPR001054">
    <property type="entry name" value="A/G_cyclase"/>
</dbReference>
<dbReference type="SUPFAM" id="SSF55073">
    <property type="entry name" value="Nucleotide cyclase"/>
    <property type="match status" value="1"/>
</dbReference>
<evidence type="ECO:0000313" key="3">
    <source>
        <dbReference type="Proteomes" id="UP000245263"/>
    </source>
</evidence>
<dbReference type="SMART" id="SM00044">
    <property type="entry name" value="CYCc"/>
    <property type="match status" value="1"/>
</dbReference>
<dbReference type="PROSITE" id="PS50125">
    <property type="entry name" value="GUANYLATE_CYCLASE_2"/>
    <property type="match status" value="1"/>
</dbReference>
<dbReference type="PANTHER" id="PTHR43081">
    <property type="entry name" value="ADENYLATE CYCLASE, TERMINAL-DIFFERENTIATION SPECIFIC-RELATED"/>
    <property type="match status" value="1"/>
</dbReference>
<evidence type="ECO:0000259" key="1">
    <source>
        <dbReference type="PROSITE" id="PS50125"/>
    </source>
</evidence>
<gene>
    <name evidence="2" type="primary">cyaA_2</name>
    <name evidence="2" type="ORF">LPTSP3_g05670</name>
</gene>
<dbReference type="InterPro" id="IPR029787">
    <property type="entry name" value="Nucleotide_cyclase"/>
</dbReference>
<dbReference type="PANTHER" id="PTHR43081:SF11">
    <property type="entry name" value="BLR2264 PROTEIN"/>
    <property type="match status" value="1"/>
</dbReference>
<dbReference type="Gene3D" id="3.30.70.1230">
    <property type="entry name" value="Nucleotide cyclase"/>
    <property type="match status" value="1"/>
</dbReference>
<name>A0ABM7UGI7_9LEPT</name>
<dbReference type="Pfam" id="PF00211">
    <property type="entry name" value="Guanylate_cyc"/>
    <property type="match status" value="1"/>
</dbReference>
<proteinExistence type="predicted"/>
<reference evidence="2 3" key="1">
    <citation type="submission" date="2021-08" db="EMBL/GenBank/DDBJ databases">
        <title>Complete genome sequence of Leptospira kobayashii strain E30.</title>
        <authorList>
            <person name="Nakao R."/>
            <person name="Nakamura S."/>
            <person name="Masuzawa T."/>
            <person name="Koizumi N."/>
        </authorList>
    </citation>
    <scope>NUCLEOTIDE SEQUENCE [LARGE SCALE GENOMIC DNA]</scope>
    <source>
        <strain evidence="2 3">E30</strain>
    </source>
</reference>
<dbReference type="Proteomes" id="UP000245263">
    <property type="component" value="Chromosome 1"/>
</dbReference>
<keyword evidence="3" id="KW-1185">Reference proteome</keyword>
<dbReference type="RefSeq" id="WP_109020080.1">
    <property type="nucleotide sequence ID" value="NZ_AP025028.1"/>
</dbReference>